<evidence type="ECO:0000313" key="1">
    <source>
        <dbReference type="EMBL" id="QQP49912.1"/>
    </source>
</evidence>
<reference evidence="2" key="1">
    <citation type="submission" date="2021-01" db="EMBL/GenBank/DDBJ databases">
        <title>Caligus Genome Assembly.</title>
        <authorList>
            <person name="Gallardo-Escarate C."/>
        </authorList>
    </citation>
    <scope>NUCLEOTIDE SEQUENCE [LARGE SCALE GENOMIC DNA]</scope>
</reference>
<dbReference type="EMBL" id="CP045896">
    <property type="protein sequence ID" value="QQP49912.1"/>
    <property type="molecule type" value="Genomic_DNA"/>
</dbReference>
<dbReference type="AlphaFoldDB" id="A0A7T8HHA9"/>
<sequence length="52" mass="5552">MRICFIPPCLETSLHRPDLPLHASGLDLVHGGPADANCLKISIVVFPATRSA</sequence>
<protein>
    <submittedName>
        <fullName evidence="1">Uncharacterized protein</fullName>
    </submittedName>
</protein>
<proteinExistence type="predicted"/>
<keyword evidence="2" id="KW-1185">Reference proteome</keyword>
<name>A0A7T8HHA9_CALRO</name>
<dbReference type="Proteomes" id="UP000595437">
    <property type="component" value="Chromosome 7"/>
</dbReference>
<organism evidence="1 2">
    <name type="scientific">Caligus rogercresseyi</name>
    <name type="common">Sea louse</name>
    <dbReference type="NCBI Taxonomy" id="217165"/>
    <lineage>
        <taxon>Eukaryota</taxon>
        <taxon>Metazoa</taxon>
        <taxon>Ecdysozoa</taxon>
        <taxon>Arthropoda</taxon>
        <taxon>Crustacea</taxon>
        <taxon>Multicrustacea</taxon>
        <taxon>Hexanauplia</taxon>
        <taxon>Copepoda</taxon>
        <taxon>Siphonostomatoida</taxon>
        <taxon>Caligidae</taxon>
        <taxon>Caligus</taxon>
    </lineage>
</organism>
<evidence type="ECO:0000313" key="2">
    <source>
        <dbReference type="Proteomes" id="UP000595437"/>
    </source>
</evidence>
<accession>A0A7T8HHA9</accession>
<gene>
    <name evidence="1" type="ORF">FKW44_010739</name>
</gene>